<keyword evidence="2" id="KW-1185">Reference proteome</keyword>
<evidence type="ECO:0000313" key="2">
    <source>
        <dbReference type="Proteomes" id="UP000799754"/>
    </source>
</evidence>
<gene>
    <name evidence="1" type="ORF">BU25DRAFT_341274</name>
</gene>
<dbReference type="Proteomes" id="UP000799754">
    <property type="component" value="Unassembled WGS sequence"/>
</dbReference>
<accession>A0ACB6S2T9</accession>
<dbReference type="EMBL" id="MU006716">
    <property type="protein sequence ID" value="KAF2627713.1"/>
    <property type="molecule type" value="Genomic_DNA"/>
</dbReference>
<comment type="caution">
    <text evidence="1">The sequence shown here is derived from an EMBL/GenBank/DDBJ whole genome shotgun (WGS) entry which is preliminary data.</text>
</comment>
<organism evidence="1 2">
    <name type="scientific">Macroventuria anomochaeta</name>
    <dbReference type="NCBI Taxonomy" id="301207"/>
    <lineage>
        <taxon>Eukaryota</taxon>
        <taxon>Fungi</taxon>
        <taxon>Dikarya</taxon>
        <taxon>Ascomycota</taxon>
        <taxon>Pezizomycotina</taxon>
        <taxon>Dothideomycetes</taxon>
        <taxon>Pleosporomycetidae</taxon>
        <taxon>Pleosporales</taxon>
        <taxon>Pleosporineae</taxon>
        <taxon>Didymellaceae</taxon>
        <taxon>Macroventuria</taxon>
    </lineage>
</organism>
<sequence>MITISGTLGVGLYVRGGTILRLGGPVAVLLSFALLGALAWGVMQCIAEMLCIWPISGALNVYVAEFVDAELGIAVGVAYWYTYAISFAALIAASAGIAEYWQTPKGIQGGVLFFLIPAVLVLINAFGIRLYGLVEVIGGTLKLSFLAVIIVAMIAINQGVGPGPNLGTTLYPPTVIVHDDDATNSWAQAFFVSLSVAAFAYVGVEITAASALEARVTEERNPEQPRTIGRTVKFSAVYIPFLAGIAYVLAGVLVTLNISWKDERLPRMSWVTGPETNQTNSTVGSTNSAFVLVAEDSRIPGLAGTMNIFLMFTALSCANTNLYVASRTLFSLTRGLDGGSKEPIYKRLLAYFGRTNRRQVPLRAIIASCIFAWIPFLYLASEHGPDTSIGTILDVLSEMGSIGVIIVWACECWAYIRFLKPLTLSSVEKIRNRETLRNIPYIRRWNHGRNDLPDDFPYRSHGQPITAYASLLACLMILFVANGASLWKQFRIQQFLAAYLAPICFLLLWLLLKVLRKGQWRLVDLSNGEELASKLKGLHEIRWRSTGNSDAGRPGIQNLWGLL</sequence>
<name>A0ACB6S2T9_9PLEO</name>
<evidence type="ECO:0000313" key="1">
    <source>
        <dbReference type="EMBL" id="KAF2627713.1"/>
    </source>
</evidence>
<reference evidence="1" key="1">
    <citation type="journal article" date="2020" name="Stud. Mycol.">
        <title>101 Dothideomycetes genomes: a test case for predicting lifestyles and emergence of pathogens.</title>
        <authorList>
            <person name="Haridas S."/>
            <person name="Albert R."/>
            <person name="Binder M."/>
            <person name="Bloem J."/>
            <person name="Labutti K."/>
            <person name="Salamov A."/>
            <person name="Andreopoulos B."/>
            <person name="Baker S."/>
            <person name="Barry K."/>
            <person name="Bills G."/>
            <person name="Bluhm B."/>
            <person name="Cannon C."/>
            <person name="Castanera R."/>
            <person name="Culley D."/>
            <person name="Daum C."/>
            <person name="Ezra D."/>
            <person name="Gonzalez J."/>
            <person name="Henrissat B."/>
            <person name="Kuo A."/>
            <person name="Liang C."/>
            <person name="Lipzen A."/>
            <person name="Lutzoni F."/>
            <person name="Magnuson J."/>
            <person name="Mondo S."/>
            <person name="Nolan M."/>
            <person name="Ohm R."/>
            <person name="Pangilinan J."/>
            <person name="Park H.-J."/>
            <person name="Ramirez L."/>
            <person name="Alfaro M."/>
            <person name="Sun H."/>
            <person name="Tritt A."/>
            <person name="Yoshinaga Y."/>
            <person name="Zwiers L.-H."/>
            <person name="Turgeon B."/>
            <person name="Goodwin S."/>
            <person name="Spatafora J."/>
            <person name="Crous P."/>
            <person name="Grigoriev I."/>
        </authorList>
    </citation>
    <scope>NUCLEOTIDE SEQUENCE</scope>
    <source>
        <strain evidence="1">CBS 525.71</strain>
    </source>
</reference>
<proteinExistence type="predicted"/>
<protein>
    <submittedName>
        <fullName evidence="1">Uncharacterized protein</fullName>
    </submittedName>
</protein>